<evidence type="ECO:0000313" key="2">
    <source>
        <dbReference type="EMBL" id="URI15807.1"/>
    </source>
</evidence>
<keyword evidence="3" id="KW-1185">Reference proteome</keyword>
<dbReference type="RefSeq" id="WP_249751361.1">
    <property type="nucleotide sequence ID" value="NZ_CP097298.1"/>
</dbReference>
<evidence type="ECO:0000256" key="1">
    <source>
        <dbReference type="SAM" id="MobiDB-lite"/>
    </source>
</evidence>
<reference evidence="2" key="1">
    <citation type="submission" date="2022-05" db="EMBL/GenBank/DDBJ databases">
        <title>Brevundimonas albigilva TT17 genome sequence.</title>
        <authorList>
            <person name="Lee K."/>
            <person name="Son H."/>
        </authorList>
    </citation>
    <scope>NUCLEOTIDE SEQUENCE</scope>
    <source>
        <strain evidence="2">TT17</strain>
    </source>
</reference>
<dbReference type="Proteomes" id="UP001055429">
    <property type="component" value="Chromosome"/>
</dbReference>
<feature type="region of interest" description="Disordered" evidence="1">
    <location>
        <begin position="114"/>
        <end position="141"/>
    </location>
</feature>
<evidence type="ECO:0000313" key="3">
    <source>
        <dbReference type="Proteomes" id="UP001055429"/>
    </source>
</evidence>
<protein>
    <submittedName>
        <fullName evidence="2">Uncharacterized protein</fullName>
    </submittedName>
</protein>
<gene>
    <name evidence="2" type="ORF">M8231_02080</name>
</gene>
<feature type="compositionally biased region" description="Low complexity" evidence="1">
    <location>
        <begin position="119"/>
        <end position="133"/>
    </location>
</feature>
<sequence length="141" mass="14644">MARHGDETGAGGESAGWLGHVCARLKAKVDEALDAVCDAPKVEGVAEAEKLARAVGVIARAARAVAALEPRLAADSEEDEMGGRIYDPEEDERLRRELAAHCDRLDGIIEAKRARDAEGSAAEAGAPQGAGERSPGSADET</sequence>
<accession>A0ABY4SLJ7</accession>
<name>A0ABY4SLJ7_9CAUL</name>
<organism evidence="2 3">
    <name type="scientific">Brevundimonas albigilva</name>
    <dbReference type="NCBI Taxonomy" id="1312364"/>
    <lineage>
        <taxon>Bacteria</taxon>
        <taxon>Pseudomonadati</taxon>
        <taxon>Pseudomonadota</taxon>
        <taxon>Alphaproteobacteria</taxon>
        <taxon>Caulobacterales</taxon>
        <taxon>Caulobacteraceae</taxon>
        <taxon>Brevundimonas</taxon>
    </lineage>
</organism>
<dbReference type="EMBL" id="CP097649">
    <property type="protein sequence ID" value="URI15807.1"/>
    <property type="molecule type" value="Genomic_DNA"/>
</dbReference>
<proteinExistence type="predicted"/>